<protein>
    <submittedName>
        <fullName evidence="3">Uncharacterized protein</fullName>
    </submittedName>
</protein>
<dbReference type="AlphaFoldDB" id="A0A9P0EKM9"/>
<keyword evidence="4" id="KW-1185">Reference proteome</keyword>
<feature type="coiled-coil region" evidence="1">
    <location>
        <begin position="27"/>
        <end position="78"/>
    </location>
</feature>
<dbReference type="OrthoDB" id="5386595at2759"/>
<reference evidence="3" key="1">
    <citation type="submission" date="2021-10" db="EMBL/GenBank/DDBJ databases">
        <authorList>
            <person name="Piombo E."/>
        </authorList>
    </citation>
    <scope>NUCLEOTIDE SEQUENCE</scope>
</reference>
<proteinExistence type="predicted"/>
<comment type="caution">
    <text evidence="3">The sequence shown here is derived from an EMBL/GenBank/DDBJ whole genome shotgun (WGS) entry which is preliminary data.</text>
</comment>
<accession>A0A9P0EKM9</accession>
<feature type="compositionally biased region" description="Acidic residues" evidence="2">
    <location>
        <begin position="382"/>
        <end position="412"/>
    </location>
</feature>
<name>A0A9P0EKM9_9HYPO</name>
<evidence type="ECO:0000256" key="1">
    <source>
        <dbReference type="SAM" id="Coils"/>
    </source>
</evidence>
<keyword evidence="1" id="KW-0175">Coiled coil</keyword>
<sequence>MGSFDFKQPKLESSETEAVSEFVRNHREIKEKQRESSEKMLKKLNEEWHKGHISSGNMQEYRDEIERLEREISTLTTDIIVLHTSYYEICGRIIDWAIWGKNEDTHWSYLDMLIRLYKTPEGARCTLFTKRTQEARNRFRTDVLKAYDAFNDDGEVWCAISKRHYWAKNIKAAYIVRYNVGEATAAHLFGPTDSKDGHLMGAKNAFPMHEYYEKLFDEGGLVIVPDAEAGPNCWKTQWLYGEHEKRPGGGEGLPTGTGLQNLKLEFKNDFRPAARYLYFAYCMSILRRQRHDIPGWWKDLLNAETNSIWASPGDYMRTSTLRKLARRVGHLTEDEALAFSGESAADIAGDNENQLADSVHSDIAAQASMKSPIPSHRKNDSDDLEIPTDEEDEDEGGDECNYYIDDDNDGTV</sequence>
<evidence type="ECO:0000313" key="4">
    <source>
        <dbReference type="Proteomes" id="UP000775872"/>
    </source>
</evidence>
<dbReference type="Proteomes" id="UP000775872">
    <property type="component" value="Unassembled WGS sequence"/>
</dbReference>
<evidence type="ECO:0000256" key="2">
    <source>
        <dbReference type="SAM" id="MobiDB-lite"/>
    </source>
</evidence>
<organism evidence="3 4">
    <name type="scientific">Clonostachys solani</name>
    <dbReference type="NCBI Taxonomy" id="160281"/>
    <lineage>
        <taxon>Eukaryota</taxon>
        <taxon>Fungi</taxon>
        <taxon>Dikarya</taxon>
        <taxon>Ascomycota</taxon>
        <taxon>Pezizomycotina</taxon>
        <taxon>Sordariomycetes</taxon>
        <taxon>Hypocreomycetidae</taxon>
        <taxon>Hypocreales</taxon>
        <taxon>Bionectriaceae</taxon>
        <taxon>Clonostachys</taxon>
    </lineage>
</organism>
<evidence type="ECO:0000313" key="3">
    <source>
        <dbReference type="EMBL" id="CAH0054876.1"/>
    </source>
</evidence>
<gene>
    <name evidence="3" type="ORF">CSOL1703_00016436</name>
</gene>
<feature type="region of interest" description="Disordered" evidence="2">
    <location>
        <begin position="367"/>
        <end position="412"/>
    </location>
</feature>
<dbReference type="EMBL" id="CABFOC020000052">
    <property type="protein sequence ID" value="CAH0054876.1"/>
    <property type="molecule type" value="Genomic_DNA"/>
</dbReference>